<dbReference type="WBParaSite" id="nRc.2.0.1.t19283-RA">
    <property type="protein sequence ID" value="nRc.2.0.1.t19283-RA"/>
    <property type="gene ID" value="nRc.2.0.1.g19283"/>
</dbReference>
<dbReference type="Proteomes" id="UP000887565">
    <property type="component" value="Unplaced"/>
</dbReference>
<name>A0A915J013_ROMCU</name>
<sequence length="72" mass="7963">CDTALHKSCVTLFDDPCNAVRNGKQAQPQRSNAPDALRKAPQPVIRPIAATAATRTPASKNRPQRMWRGRRV</sequence>
<evidence type="ECO:0000313" key="3">
    <source>
        <dbReference type="WBParaSite" id="nRc.2.0.1.t19283-RA"/>
    </source>
</evidence>
<feature type="compositionally biased region" description="Low complexity" evidence="1">
    <location>
        <begin position="45"/>
        <end position="58"/>
    </location>
</feature>
<reference evidence="3" key="1">
    <citation type="submission" date="2022-11" db="UniProtKB">
        <authorList>
            <consortium name="WormBaseParasite"/>
        </authorList>
    </citation>
    <scope>IDENTIFICATION</scope>
</reference>
<evidence type="ECO:0000313" key="2">
    <source>
        <dbReference type="Proteomes" id="UP000887565"/>
    </source>
</evidence>
<evidence type="ECO:0000256" key="1">
    <source>
        <dbReference type="SAM" id="MobiDB-lite"/>
    </source>
</evidence>
<proteinExistence type="predicted"/>
<dbReference type="AlphaFoldDB" id="A0A915J013"/>
<organism evidence="2 3">
    <name type="scientific">Romanomermis culicivorax</name>
    <name type="common">Nematode worm</name>
    <dbReference type="NCBI Taxonomy" id="13658"/>
    <lineage>
        <taxon>Eukaryota</taxon>
        <taxon>Metazoa</taxon>
        <taxon>Ecdysozoa</taxon>
        <taxon>Nematoda</taxon>
        <taxon>Enoplea</taxon>
        <taxon>Dorylaimia</taxon>
        <taxon>Mermithida</taxon>
        <taxon>Mermithoidea</taxon>
        <taxon>Mermithidae</taxon>
        <taxon>Romanomermis</taxon>
    </lineage>
</organism>
<feature type="compositionally biased region" description="Basic residues" evidence="1">
    <location>
        <begin position="62"/>
        <end position="72"/>
    </location>
</feature>
<accession>A0A915J013</accession>
<protein>
    <submittedName>
        <fullName evidence="3">Uncharacterized protein</fullName>
    </submittedName>
</protein>
<keyword evidence="2" id="KW-1185">Reference proteome</keyword>
<feature type="region of interest" description="Disordered" evidence="1">
    <location>
        <begin position="22"/>
        <end position="72"/>
    </location>
</feature>